<dbReference type="Proteomes" id="UP000321548">
    <property type="component" value="Unassembled WGS sequence"/>
</dbReference>
<gene>
    <name evidence="2" type="ORF">FHP08_12700</name>
</gene>
<name>A0A5C8NTT8_9BURK</name>
<dbReference type="RefSeq" id="WP_147704856.1">
    <property type="nucleotide sequence ID" value="NZ_VDUY01000005.1"/>
</dbReference>
<proteinExistence type="predicted"/>
<evidence type="ECO:0008006" key="4">
    <source>
        <dbReference type="Google" id="ProtNLM"/>
    </source>
</evidence>
<accession>A0A5C8NTT8</accession>
<keyword evidence="3" id="KW-1185">Reference proteome</keyword>
<feature type="compositionally biased region" description="Basic and acidic residues" evidence="1">
    <location>
        <begin position="74"/>
        <end position="87"/>
    </location>
</feature>
<evidence type="ECO:0000256" key="1">
    <source>
        <dbReference type="SAM" id="MobiDB-lite"/>
    </source>
</evidence>
<sequence>MKTTIDISDDLLRRAKQAALEGNTTLRAIIEAALERALGPTPSALPPLRTPTWPLAAAGAPTLDPAALREILDREREGRADDPERFAKRFGFTPPGRK</sequence>
<comment type="caution">
    <text evidence="2">The sequence shown here is derived from an EMBL/GenBank/DDBJ whole genome shotgun (WGS) entry which is preliminary data.</text>
</comment>
<dbReference type="AlphaFoldDB" id="A0A5C8NTT8"/>
<dbReference type="OrthoDB" id="9813767at2"/>
<organism evidence="2 3">
    <name type="scientific">Zeimonas arvi</name>
    <dbReference type="NCBI Taxonomy" id="2498847"/>
    <lineage>
        <taxon>Bacteria</taxon>
        <taxon>Pseudomonadati</taxon>
        <taxon>Pseudomonadota</taxon>
        <taxon>Betaproteobacteria</taxon>
        <taxon>Burkholderiales</taxon>
        <taxon>Burkholderiaceae</taxon>
        <taxon>Zeimonas</taxon>
    </lineage>
</organism>
<protein>
    <recommendedName>
        <fullName evidence="4">DUF2191 domain-containing protein</fullName>
    </recommendedName>
</protein>
<dbReference type="EMBL" id="VDUY01000005">
    <property type="protein sequence ID" value="TXL64607.1"/>
    <property type="molecule type" value="Genomic_DNA"/>
</dbReference>
<feature type="region of interest" description="Disordered" evidence="1">
    <location>
        <begin position="74"/>
        <end position="98"/>
    </location>
</feature>
<reference evidence="2 3" key="1">
    <citation type="submission" date="2019-06" db="EMBL/GenBank/DDBJ databases">
        <title>Quisquiliibacterium sp. nov., isolated from a maize field.</title>
        <authorList>
            <person name="Lin S.-Y."/>
            <person name="Tsai C.-F."/>
            <person name="Young C.-C."/>
        </authorList>
    </citation>
    <scope>NUCLEOTIDE SEQUENCE [LARGE SCALE GENOMIC DNA]</scope>
    <source>
        <strain evidence="2 3">CC-CFT501</strain>
    </source>
</reference>
<evidence type="ECO:0000313" key="3">
    <source>
        <dbReference type="Proteomes" id="UP000321548"/>
    </source>
</evidence>
<evidence type="ECO:0000313" key="2">
    <source>
        <dbReference type="EMBL" id="TXL64607.1"/>
    </source>
</evidence>